<feature type="non-terminal residue" evidence="2">
    <location>
        <position position="241"/>
    </location>
</feature>
<feature type="region of interest" description="Disordered" evidence="1">
    <location>
        <begin position="213"/>
        <end position="241"/>
    </location>
</feature>
<keyword evidence="3" id="KW-1185">Reference proteome</keyword>
<sequence>MDLQSKALCFENMGDAMCQKLKQLKDIMEQTKDLGKGKKSSQLTSGHNVVVVSALDESDVQWLIGIISSVHFKEHVRNTNFIKIGTIKEKNWEKQSAEYTFCIYVHREYELTPGASPAQRLKSLSVQGKKPLVVVIDNVRISDNDEKARIIEKYDDVKKYARAVFLFTEREKMSDYQKYFHNSSEQPEPNNDARDTKIAYCIPSIYYRQKCRVGPPKKPATRNARRGSADPRLIAVSSPHM</sequence>
<comment type="caution">
    <text evidence="2">The sequence shown here is derived from an EMBL/GenBank/DDBJ whole genome shotgun (WGS) entry which is preliminary data.</text>
</comment>
<dbReference type="Proteomes" id="UP001176940">
    <property type="component" value="Unassembled WGS sequence"/>
</dbReference>
<proteinExistence type="predicted"/>
<evidence type="ECO:0000256" key="1">
    <source>
        <dbReference type="SAM" id="MobiDB-lite"/>
    </source>
</evidence>
<accession>A0ABN9LUI9</accession>
<evidence type="ECO:0000313" key="3">
    <source>
        <dbReference type="Proteomes" id="UP001176940"/>
    </source>
</evidence>
<protein>
    <submittedName>
        <fullName evidence="2">Uncharacterized protein</fullName>
    </submittedName>
</protein>
<name>A0ABN9LUI9_9NEOB</name>
<dbReference type="EMBL" id="CAUEEQ010025160">
    <property type="protein sequence ID" value="CAJ0946195.1"/>
    <property type="molecule type" value="Genomic_DNA"/>
</dbReference>
<reference evidence="2" key="1">
    <citation type="submission" date="2023-07" db="EMBL/GenBank/DDBJ databases">
        <authorList>
            <person name="Stuckert A."/>
        </authorList>
    </citation>
    <scope>NUCLEOTIDE SEQUENCE</scope>
</reference>
<organism evidence="2 3">
    <name type="scientific">Ranitomeya imitator</name>
    <name type="common">mimic poison frog</name>
    <dbReference type="NCBI Taxonomy" id="111125"/>
    <lineage>
        <taxon>Eukaryota</taxon>
        <taxon>Metazoa</taxon>
        <taxon>Chordata</taxon>
        <taxon>Craniata</taxon>
        <taxon>Vertebrata</taxon>
        <taxon>Euteleostomi</taxon>
        <taxon>Amphibia</taxon>
        <taxon>Batrachia</taxon>
        <taxon>Anura</taxon>
        <taxon>Neobatrachia</taxon>
        <taxon>Hyloidea</taxon>
        <taxon>Dendrobatidae</taxon>
        <taxon>Dendrobatinae</taxon>
        <taxon>Ranitomeya</taxon>
    </lineage>
</organism>
<gene>
    <name evidence="2" type="ORF">RIMI_LOCUS11224710</name>
</gene>
<evidence type="ECO:0000313" key="2">
    <source>
        <dbReference type="EMBL" id="CAJ0946195.1"/>
    </source>
</evidence>